<evidence type="ECO:0000313" key="3">
    <source>
        <dbReference type="EMBL" id="ERF73984.1"/>
    </source>
</evidence>
<dbReference type="Gene3D" id="3.90.280.10">
    <property type="entry name" value="PEBP-like"/>
    <property type="match status" value="1"/>
</dbReference>
<dbReference type="AlphaFoldDB" id="U1HX34"/>
<keyword evidence="1" id="KW-0472">Membrane</keyword>
<keyword evidence="2" id="KW-0732">Signal</keyword>
<dbReference type="GO" id="GO:0005543">
    <property type="term" value="F:phospholipid binding"/>
    <property type="evidence" value="ECO:0007669"/>
    <property type="project" value="TreeGrafter"/>
</dbReference>
<dbReference type="Pfam" id="PF01161">
    <property type="entry name" value="PBP"/>
    <property type="match status" value="1"/>
</dbReference>
<dbReference type="InterPro" id="IPR035810">
    <property type="entry name" value="PEBP_euk"/>
</dbReference>
<organism evidence="3 4">
    <name type="scientific">Endocarpon pusillum (strain Z07020 / HMAS-L-300199)</name>
    <name type="common">Lichen-forming fungus</name>
    <dbReference type="NCBI Taxonomy" id="1263415"/>
    <lineage>
        <taxon>Eukaryota</taxon>
        <taxon>Fungi</taxon>
        <taxon>Dikarya</taxon>
        <taxon>Ascomycota</taxon>
        <taxon>Pezizomycotina</taxon>
        <taxon>Eurotiomycetes</taxon>
        <taxon>Chaetothyriomycetidae</taxon>
        <taxon>Verrucariales</taxon>
        <taxon>Verrucariaceae</taxon>
        <taxon>Endocarpon</taxon>
    </lineage>
</organism>
<dbReference type="CDD" id="cd00866">
    <property type="entry name" value="PEBP_euk"/>
    <property type="match status" value="1"/>
</dbReference>
<accession>U1HX34</accession>
<protein>
    <recommendedName>
        <fullName evidence="5">PEBP-like protein</fullName>
    </recommendedName>
</protein>
<proteinExistence type="predicted"/>
<sequence length="216" mass="22562">MLFPLILASLAFSAIAFAQTPNGVEPSVQTPLTVLYPRNITVSPPGVLLQRADTQVAPTLTAPTGTPTDRTYLVIMMDLDVPRNGGTTLLHWLQTDFTLSLSPPPGTPHRYVFWMFAQPDEFAVPESFSNVNPPASNTDRIGFNLTDFVAAAGLDAPLAGNYFTVVNSSATASSTGSASATSSPAQYTGSASTSMSALGMSFGFMVLFAAAAAGFA</sequence>
<dbReference type="PANTHER" id="PTHR11362">
    <property type="entry name" value="PHOSPHATIDYLETHANOLAMINE-BINDING PROTEIN"/>
    <property type="match status" value="1"/>
</dbReference>
<dbReference type="InterPro" id="IPR008914">
    <property type="entry name" value="PEBP"/>
</dbReference>
<reference evidence="4" key="1">
    <citation type="journal article" date="2014" name="BMC Genomics">
        <title>Genome characteristics reveal the impact of lichenization on lichen-forming fungus Endocarpon pusillum Hedwig (Verrucariales, Ascomycota).</title>
        <authorList>
            <person name="Wang Y.-Y."/>
            <person name="Liu B."/>
            <person name="Zhang X.-Y."/>
            <person name="Zhou Q.-M."/>
            <person name="Zhang T."/>
            <person name="Li H."/>
            <person name="Yu Y.-F."/>
            <person name="Zhang X.-L."/>
            <person name="Hao X.-Y."/>
            <person name="Wang M."/>
            <person name="Wang L."/>
            <person name="Wei J.-C."/>
        </authorList>
    </citation>
    <scope>NUCLEOTIDE SEQUENCE [LARGE SCALE GENOMIC DNA]</scope>
    <source>
        <strain evidence="4">Z07020 / HMAS-L-300199</strain>
    </source>
</reference>
<name>U1HX34_ENDPU</name>
<evidence type="ECO:0000313" key="4">
    <source>
        <dbReference type="Proteomes" id="UP000019373"/>
    </source>
</evidence>
<dbReference type="Proteomes" id="UP000019373">
    <property type="component" value="Unassembled WGS sequence"/>
</dbReference>
<dbReference type="HOGENOM" id="CLU_043994_4_4_1"/>
<keyword evidence="4" id="KW-1185">Reference proteome</keyword>
<feature type="transmembrane region" description="Helical" evidence="1">
    <location>
        <begin position="195"/>
        <end position="215"/>
    </location>
</feature>
<dbReference type="RefSeq" id="XP_007800296.1">
    <property type="nucleotide sequence ID" value="XM_007802105.1"/>
</dbReference>
<dbReference type="GeneID" id="19238836"/>
<evidence type="ECO:0000256" key="2">
    <source>
        <dbReference type="SAM" id="SignalP"/>
    </source>
</evidence>
<gene>
    <name evidence="3" type="ORF">EPUS_03798</name>
</gene>
<dbReference type="GO" id="GO:0030414">
    <property type="term" value="F:peptidase inhibitor activity"/>
    <property type="evidence" value="ECO:0007669"/>
    <property type="project" value="TreeGrafter"/>
</dbReference>
<evidence type="ECO:0008006" key="5">
    <source>
        <dbReference type="Google" id="ProtNLM"/>
    </source>
</evidence>
<dbReference type="GO" id="GO:0030162">
    <property type="term" value="P:regulation of proteolysis"/>
    <property type="evidence" value="ECO:0007669"/>
    <property type="project" value="TreeGrafter"/>
</dbReference>
<dbReference type="InterPro" id="IPR036610">
    <property type="entry name" value="PEBP-like_sf"/>
</dbReference>
<dbReference type="eggNOG" id="ENOG502S6VR">
    <property type="taxonomic scope" value="Eukaryota"/>
</dbReference>
<dbReference type="SUPFAM" id="SSF49777">
    <property type="entry name" value="PEBP-like"/>
    <property type="match status" value="1"/>
</dbReference>
<evidence type="ECO:0000256" key="1">
    <source>
        <dbReference type="SAM" id="Phobius"/>
    </source>
</evidence>
<dbReference type="GO" id="GO:0046578">
    <property type="term" value="P:regulation of Ras protein signal transduction"/>
    <property type="evidence" value="ECO:0007669"/>
    <property type="project" value="TreeGrafter"/>
</dbReference>
<keyword evidence="1" id="KW-1133">Transmembrane helix</keyword>
<feature type="signal peptide" evidence="2">
    <location>
        <begin position="1"/>
        <end position="18"/>
    </location>
</feature>
<dbReference type="EMBL" id="KE720909">
    <property type="protein sequence ID" value="ERF73984.1"/>
    <property type="molecule type" value="Genomic_DNA"/>
</dbReference>
<feature type="chain" id="PRO_5004612294" description="PEBP-like protein" evidence="2">
    <location>
        <begin position="19"/>
        <end position="216"/>
    </location>
</feature>
<keyword evidence="1" id="KW-0812">Transmembrane</keyword>
<dbReference type="OMA" id="ANWFQVV"/>
<dbReference type="PANTHER" id="PTHR11362:SF141">
    <property type="entry name" value="PHOSPHATIDYLETHANOLAMINE-BINDING PROTEIN"/>
    <property type="match status" value="1"/>
</dbReference>
<dbReference type="OrthoDB" id="440553at2759"/>